<evidence type="ECO:0000259" key="5">
    <source>
        <dbReference type="SMART" id="SM00829"/>
    </source>
</evidence>
<evidence type="ECO:0000256" key="4">
    <source>
        <dbReference type="ARBA" id="ARBA00023027"/>
    </source>
</evidence>
<sequence>MQVKASVLMGLNEPWTTEIIEIDEPKSNEVKVKMAFSGMCHSDEHLRTGDISQDPQVLEFLSGRNTMFPIIGGHEGSGIVESVGPNVTGLKAGDHVAVSFVPSCGKCEYCASGRQYICDLGASTLAGPMISDGTWRHTLNGENLNRMAQLGTFSEYIVVHEASLVRIEPWYDLRAAALISCGISTGFGSAVNRGNVRPGDVVAVIGCGGVGSGAIQGAVHAGARAVIAIDLEPSKVERAKQIGATHGASSALEAAFSFMGELTSGKNCDVVILTPGVLTGELIEEARSITAKGGTIVATAIAPYHQNDVKLNLFGLSMFNQELKGTVFGSESPRVQIPRLLKLHSEGKLMIDELVTTEYSLDEVQQGYQDMYSGKNVRGVVRFD</sequence>
<keyword evidence="4" id="KW-0520">NAD</keyword>
<name>A0A6J6X4N9_9ZZZZ</name>
<feature type="domain" description="Enoyl reductase (ER)" evidence="5">
    <location>
        <begin position="10"/>
        <end position="381"/>
    </location>
</feature>
<organism evidence="6">
    <name type="scientific">freshwater metagenome</name>
    <dbReference type="NCBI Taxonomy" id="449393"/>
    <lineage>
        <taxon>unclassified sequences</taxon>
        <taxon>metagenomes</taxon>
        <taxon>ecological metagenomes</taxon>
    </lineage>
</organism>
<dbReference type="SMART" id="SM00829">
    <property type="entry name" value="PKS_ER"/>
    <property type="match status" value="1"/>
</dbReference>
<dbReference type="AlphaFoldDB" id="A0A6J6X4N9"/>
<gene>
    <name evidence="6" type="ORF">UFOPK2958_01159</name>
</gene>
<dbReference type="Gene3D" id="3.40.50.720">
    <property type="entry name" value="NAD(P)-binding Rossmann-like Domain"/>
    <property type="match status" value="1"/>
</dbReference>
<keyword evidence="1" id="KW-0479">Metal-binding</keyword>
<dbReference type="Pfam" id="PF00107">
    <property type="entry name" value="ADH_zinc_N"/>
    <property type="match status" value="1"/>
</dbReference>
<dbReference type="GO" id="GO:0046294">
    <property type="term" value="P:formaldehyde catabolic process"/>
    <property type="evidence" value="ECO:0007669"/>
    <property type="project" value="TreeGrafter"/>
</dbReference>
<dbReference type="InterPro" id="IPR036291">
    <property type="entry name" value="NAD(P)-bd_dom_sf"/>
</dbReference>
<keyword evidence="3" id="KW-0560">Oxidoreductase</keyword>
<dbReference type="SUPFAM" id="SSF51735">
    <property type="entry name" value="NAD(P)-binding Rossmann-fold domains"/>
    <property type="match status" value="1"/>
</dbReference>
<dbReference type="GO" id="GO:0051903">
    <property type="term" value="F:S-(hydroxymethyl)glutathione dehydrogenase [NAD(P)+] activity"/>
    <property type="evidence" value="ECO:0007669"/>
    <property type="project" value="TreeGrafter"/>
</dbReference>
<dbReference type="InterPro" id="IPR002328">
    <property type="entry name" value="ADH_Zn_CS"/>
</dbReference>
<evidence type="ECO:0000256" key="3">
    <source>
        <dbReference type="ARBA" id="ARBA00023002"/>
    </source>
</evidence>
<dbReference type="GO" id="GO:0008270">
    <property type="term" value="F:zinc ion binding"/>
    <property type="evidence" value="ECO:0007669"/>
    <property type="project" value="InterPro"/>
</dbReference>
<accession>A0A6J6X4N9</accession>
<dbReference type="InterPro" id="IPR013149">
    <property type="entry name" value="ADH-like_C"/>
</dbReference>
<dbReference type="InterPro" id="IPR020843">
    <property type="entry name" value="ER"/>
</dbReference>
<evidence type="ECO:0000313" key="6">
    <source>
        <dbReference type="EMBL" id="CAB4790663.1"/>
    </source>
</evidence>
<protein>
    <submittedName>
        <fullName evidence="6">Unannotated protein</fullName>
    </submittedName>
</protein>
<dbReference type="GO" id="GO:0005829">
    <property type="term" value="C:cytosol"/>
    <property type="evidence" value="ECO:0007669"/>
    <property type="project" value="TreeGrafter"/>
</dbReference>
<evidence type="ECO:0000256" key="2">
    <source>
        <dbReference type="ARBA" id="ARBA00022833"/>
    </source>
</evidence>
<dbReference type="PANTHER" id="PTHR43880">
    <property type="entry name" value="ALCOHOL DEHYDROGENASE"/>
    <property type="match status" value="1"/>
</dbReference>
<dbReference type="InterPro" id="IPR011032">
    <property type="entry name" value="GroES-like_sf"/>
</dbReference>
<dbReference type="PROSITE" id="PS00059">
    <property type="entry name" value="ADH_ZINC"/>
    <property type="match status" value="1"/>
</dbReference>
<dbReference type="PANTHER" id="PTHR43880:SF12">
    <property type="entry name" value="ALCOHOL DEHYDROGENASE CLASS-3"/>
    <property type="match status" value="1"/>
</dbReference>
<dbReference type="NCBIfam" id="TIGR03989">
    <property type="entry name" value="Rxyl_3153"/>
    <property type="match status" value="1"/>
</dbReference>
<proteinExistence type="predicted"/>
<dbReference type="SUPFAM" id="SSF50129">
    <property type="entry name" value="GroES-like"/>
    <property type="match status" value="2"/>
</dbReference>
<reference evidence="6" key="1">
    <citation type="submission" date="2020-05" db="EMBL/GenBank/DDBJ databases">
        <authorList>
            <person name="Chiriac C."/>
            <person name="Salcher M."/>
            <person name="Ghai R."/>
            <person name="Kavagutti S V."/>
        </authorList>
    </citation>
    <scope>NUCLEOTIDE SEQUENCE</scope>
</reference>
<evidence type="ECO:0000256" key="1">
    <source>
        <dbReference type="ARBA" id="ARBA00022723"/>
    </source>
</evidence>
<keyword evidence="2" id="KW-0862">Zinc</keyword>
<dbReference type="CDD" id="cd08279">
    <property type="entry name" value="Zn_ADH_class_III"/>
    <property type="match status" value="1"/>
</dbReference>
<dbReference type="InterPro" id="IPR023921">
    <property type="entry name" value="ADH_Zn_actinomycetes"/>
</dbReference>
<dbReference type="Gene3D" id="3.90.180.10">
    <property type="entry name" value="Medium-chain alcohol dehydrogenases, catalytic domain"/>
    <property type="match status" value="1"/>
</dbReference>
<dbReference type="Pfam" id="PF08240">
    <property type="entry name" value="ADH_N"/>
    <property type="match status" value="1"/>
</dbReference>
<dbReference type="InterPro" id="IPR013154">
    <property type="entry name" value="ADH-like_N"/>
</dbReference>
<dbReference type="EMBL" id="CAFAAB010000147">
    <property type="protein sequence ID" value="CAB4790663.1"/>
    <property type="molecule type" value="Genomic_DNA"/>
</dbReference>